<accession>A0A2R4WLM2</accession>
<dbReference type="AlphaFoldDB" id="A0A2R4WLM2"/>
<protein>
    <submittedName>
        <fullName evidence="1">Uncharacterized protein</fullName>
    </submittedName>
</protein>
<keyword evidence="2" id="KW-1185">Reference proteome</keyword>
<dbReference type="EMBL" id="CP028843">
    <property type="protein sequence ID" value="AWB22447.1"/>
    <property type="molecule type" value="Genomic_DNA"/>
</dbReference>
<gene>
    <name evidence="1" type="ORF">DA075_17280</name>
</gene>
<evidence type="ECO:0000313" key="1">
    <source>
        <dbReference type="EMBL" id="AWB22447.1"/>
    </source>
</evidence>
<sequence>MQAMTGGEAYRAKLLADNALDSAIAAYLADPSKPTVLEVGKHRLDITATVLAHPWSMEELAVEGASPARRRNAVRTAVLLALI</sequence>
<dbReference type="Proteomes" id="UP000244755">
    <property type="component" value="Chromosome 1"/>
</dbReference>
<proteinExistence type="predicted"/>
<organism evidence="1 2">
    <name type="scientific">Methylobacterium currus</name>
    <dbReference type="NCBI Taxonomy" id="2051553"/>
    <lineage>
        <taxon>Bacteria</taxon>
        <taxon>Pseudomonadati</taxon>
        <taxon>Pseudomonadota</taxon>
        <taxon>Alphaproteobacteria</taxon>
        <taxon>Hyphomicrobiales</taxon>
        <taxon>Methylobacteriaceae</taxon>
        <taxon>Methylobacterium</taxon>
    </lineage>
</organism>
<evidence type="ECO:0000313" key="2">
    <source>
        <dbReference type="Proteomes" id="UP000244755"/>
    </source>
</evidence>
<reference evidence="1 2" key="1">
    <citation type="submission" date="2018-04" db="EMBL/GenBank/DDBJ databases">
        <title>Methylobacterium sp. PR1016A genome.</title>
        <authorList>
            <person name="Park W."/>
        </authorList>
    </citation>
    <scope>NUCLEOTIDE SEQUENCE [LARGE SCALE GENOMIC DNA]</scope>
    <source>
        <strain evidence="1 2">PR1016A</strain>
    </source>
</reference>
<name>A0A2R4WLM2_9HYPH</name>
<dbReference type="KEGG" id="mee:DA075_17280"/>